<evidence type="ECO:0000256" key="1">
    <source>
        <dbReference type="SAM" id="SignalP"/>
    </source>
</evidence>
<feature type="domain" description="DUF4440" evidence="2">
    <location>
        <begin position="193"/>
        <end position="291"/>
    </location>
</feature>
<dbReference type="EMBL" id="CP096829">
    <property type="protein sequence ID" value="UPZ14228.1"/>
    <property type="molecule type" value="Genomic_DNA"/>
</dbReference>
<dbReference type="InterPro" id="IPR032710">
    <property type="entry name" value="NTF2-like_dom_sf"/>
</dbReference>
<evidence type="ECO:0000313" key="4">
    <source>
        <dbReference type="Proteomes" id="UP000829998"/>
    </source>
</evidence>
<dbReference type="RefSeq" id="WP_248726533.1">
    <property type="nucleotide sequence ID" value="NZ_CP096829.1"/>
</dbReference>
<gene>
    <name evidence="3" type="ORF">M0M44_15845</name>
</gene>
<feature type="chain" id="PRO_5045071079" description="DUF4440 domain-containing protein" evidence="1">
    <location>
        <begin position="18"/>
        <end position="303"/>
    </location>
</feature>
<reference evidence="3 4" key="1">
    <citation type="submission" date="2022-04" db="EMBL/GenBank/DDBJ databases">
        <authorList>
            <person name="Ra J.-S."/>
            <person name="Kim S.-B."/>
        </authorList>
    </citation>
    <scope>NUCLEOTIDE SEQUENCE [LARGE SCALE GENOMIC DNA]</scope>
    <source>
        <strain evidence="3 4">MMS21-Er5</strain>
    </source>
</reference>
<proteinExistence type="predicted"/>
<name>A0ABY4LMA2_9FLAO</name>
<evidence type="ECO:0000259" key="2">
    <source>
        <dbReference type="Pfam" id="PF14534"/>
    </source>
</evidence>
<dbReference type="SUPFAM" id="SSF54427">
    <property type="entry name" value="NTF2-like"/>
    <property type="match status" value="2"/>
</dbReference>
<keyword evidence="1" id="KW-0732">Signal</keyword>
<evidence type="ECO:0000313" key="3">
    <source>
        <dbReference type="EMBL" id="UPZ14228.1"/>
    </source>
</evidence>
<protein>
    <recommendedName>
        <fullName evidence="2">DUF4440 domain-containing protein</fullName>
    </recommendedName>
</protein>
<dbReference type="Proteomes" id="UP000829998">
    <property type="component" value="Chromosome"/>
</dbReference>
<dbReference type="Pfam" id="PF14534">
    <property type="entry name" value="DUF4440"/>
    <property type="match status" value="1"/>
</dbReference>
<accession>A0ABY4LMA2</accession>
<sequence>MNRLSFIFFLFASVGFAQENSTNSSIKKQIEDYNVSFAIAFTKGNQDDLAKAYTDQTLFMPEHSRQRVGRKAIRDFYKQWLKQAKVTSYQKTILELQDFGNYVLEIGTFKEDLNLNEQKAFSYIGKYSVLWKKPSKKSVPPTIAAEIWGSSSYFDDKNIPDINDIEIPKTKKYMPTDKLTLEVKERNKAIKEMVQNRQGAEHAKMFMPDAMYLTYYTPILSGEKEITDYFTAHEKPGTLHIEQISIETSNIIYAQKAIVEFGFYSVDWRDGENSGNVKGKSINVWKKGSNGELLLFRQIVNHD</sequence>
<keyword evidence="4" id="KW-1185">Reference proteome</keyword>
<organism evidence="3 4">
    <name type="scientific">Flavobacterium humidisoli</name>
    <dbReference type="NCBI Taxonomy" id="2937442"/>
    <lineage>
        <taxon>Bacteria</taxon>
        <taxon>Pseudomonadati</taxon>
        <taxon>Bacteroidota</taxon>
        <taxon>Flavobacteriia</taxon>
        <taxon>Flavobacteriales</taxon>
        <taxon>Flavobacteriaceae</taxon>
        <taxon>Flavobacterium</taxon>
    </lineage>
</organism>
<dbReference type="InterPro" id="IPR027843">
    <property type="entry name" value="DUF4440"/>
</dbReference>
<feature type="signal peptide" evidence="1">
    <location>
        <begin position="1"/>
        <end position="17"/>
    </location>
</feature>
<dbReference type="Gene3D" id="3.10.450.50">
    <property type="match status" value="2"/>
</dbReference>